<evidence type="ECO:0000256" key="1">
    <source>
        <dbReference type="SAM" id="Coils"/>
    </source>
</evidence>
<reference evidence="4" key="2">
    <citation type="journal article" date="2016" name="Sci. Rep.">
        <title>Dictyocaulus viviparus genome, variome and transcriptome elucidate lungworm biology and support future intervention.</title>
        <authorList>
            <person name="McNulty S.N."/>
            <person name="Strube C."/>
            <person name="Rosa B.A."/>
            <person name="Martin J.C."/>
            <person name="Tyagi R."/>
            <person name="Choi Y.J."/>
            <person name="Wang Q."/>
            <person name="Hallsworth Pepin K."/>
            <person name="Zhang X."/>
            <person name="Ozersky P."/>
            <person name="Wilson R.K."/>
            <person name="Sternberg P.W."/>
            <person name="Gasser R.B."/>
            <person name="Mitreva M."/>
        </authorList>
    </citation>
    <scope>NUCLEOTIDE SEQUENCE [LARGE SCALE GENOMIC DNA]</scope>
    <source>
        <strain evidence="4">HannoverDv2000</strain>
    </source>
</reference>
<keyword evidence="4" id="KW-1185">Reference proteome</keyword>
<keyword evidence="1" id="KW-0175">Coiled coil</keyword>
<reference evidence="3 4" key="1">
    <citation type="submission" date="2013-11" db="EMBL/GenBank/DDBJ databases">
        <title>Draft genome of the bovine lungworm Dictyocaulus viviparus.</title>
        <authorList>
            <person name="Mitreva M."/>
        </authorList>
    </citation>
    <scope>NUCLEOTIDE SEQUENCE [LARGE SCALE GENOMIC DNA]</scope>
    <source>
        <strain evidence="3 4">HannoverDv2000</strain>
    </source>
</reference>
<feature type="region of interest" description="Disordered" evidence="2">
    <location>
        <begin position="104"/>
        <end position="130"/>
    </location>
</feature>
<organism evidence="3 4">
    <name type="scientific">Dictyocaulus viviparus</name>
    <name type="common">Bovine lungworm</name>
    <dbReference type="NCBI Taxonomy" id="29172"/>
    <lineage>
        <taxon>Eukaryota</taxon>
        <taxon>Metazoa</taxon>
        <taxon>Ecdysozoa</taxon>
        <taxon>Nematoda</taxon>
        <taxon>Chromadorea</taxon>
        <taxon>Rhabditida</taxon>
        <taxon>Rhabditina</taxon>
        <taxon>Rhabditomorpha</taxon>
        <taxon>Strongyloidea</taxon>
        <taxon>Metastrongylidae</taxon>
        <taxon>Dictyocaulus</taxon>
    </lineage>
</organism>
<evidence type="ECO:0000313" key="3">
    <source>
        <dbReference type="EMBL" id="KJH53691.1"/>
    </source>
</evidence>
<dbReference type="AlphaFoldDB" id="A0A0D8YG91"/>
<feature type="compositionally biased region" description="Low complexity" evidence="2">
    <location>
        <begin position="104"/>
        <end position="119"/>
    </location>
</feature>
<dbReference type="OrthoDB" id="5867280at2759"/>
<accession>A0A0D8YG91</accession>
<proteinExistence type="predicted"/>
<feature type="region of interest" description="Disordered" evidence="2">
    <location>
        <begin position="146"/>
        <end position="169"/>
    </location>
</feature>
<name>A0A0D8YG91_DICVI</name>
<evidence type="ECO:0000313" key="4">
    <source>
        <dbReference type="Proteomes" id="UP000053766"/>
    </source>
</evidence>
<dbReference type="EMBL" id="KN716150">
    <property type="protein sequence ID" value="KJH53691.1"/>
    <property type="molecule type" value="Genomic_DNA"/>
</dbReference>
<sequence length="232" mass="26280">MDENVCVRKNDELNLPIATPLAPSIPSHFIEYLLSDASETSADRFLAYHVPTVPQQMTSNSLLNPYWFSILPSFTDPTTFTFPDATSLTSACSKTTTLSNSSAELESVAESSSQSHDSSQITGLSPRNICPERASSAESCSLMARLRRGRPQQEISDDDDPSSQKRRHRRLYARQYRAQMRHKVDEVKVLKTKLEEMRRIIENLESSLANERREHQHKTILLNSMIQSKLIP</sequence>
<dbReference type="Proteomes" id="UP000053766">
    <property type="component" value="Unassembled WGS sequence"/>
</dbReference>
<protein>
    <recommendedName>
        <fullName evidence="5">BZIP domain-containing protein</fullName>
    </recommendedName>
</protein>
<feature type="coiled-coil region" evidence="1">
    <location>
        <begin position="187"/>
        <end position="214"/>
    </location>
</feature>
<gene>
    <name evidence="3" type="ORF">DICVIV_00120</name>
</gene>
<evidence type="ECO:0008006" key="5">
    <source>
        <dbReference type="Google" id="ProtNLM"/>
    </source>
</evidence>
<evidence type="ECO:0000256" key="2">
    <source>
        <dbReference type="SAM" id="MobiDB-lite"/>
    </source>
</evidence>